<gene>
    <name evidence="2" type="ORF">SAMN02745216_02524</name>
</gene>
<dbReference type="Pfam" id="PF13304">
    <property type="entry name" value="AAA_21"/>
    <property type="match status" value="1"/>
</dbReference>
<sequence length="370" mass="41943">MDILKSISIEGFKSIRNLDCLELGPINVLIGPNGAGKSNFVSFFQLLNYAMTEGMQTYVSTRGFANSFLHLGSKMTHRIHAELEFQVETGINRYCFTLVPAARDSLIFSEEKVFFQAEGHPHPIECELDPGSKESNLPKATSPPLNANELRTARAILSQLMRKRVYQFHDTSLESRLRKATHLDDNRYLRSDGGNLSAILFRLQRDKSDFYRRIILQLRRMIPSFQDFVLEPEGDHILLQWRGTDPEYIFGPHQLSDGSLRLMALTTLFLQPPEDLPDMVIVDEPELGLHPEAEALLAGMIRSVSAKCQVLLATQSASLVDNFEPEDVIVCELQDGASDFRRPTMEELQVWLEDYTLGEVWRKNVMGGQP</sequence>
<dbReference type="CDD" id="cd00267">
    <property type="entry name" value="ABC_ATPase"/>
    <property type="match status" value="1"/>
</dbReference>
<reference evidence="3" key="1">
    <citation type="submission" date="2016-11" db="EMBL/GenBank/DDBJ databases">
        <authorList>
            <person name="Varghese N."/>
            <person name="Submissions S."/>
        </authorList>
    </citation>
    <scope>NUCLEOTIDE SEQUENCE [LARGE SCALE GENOMIC DNA]</scope>
    <source>
        <strain evidence="3">DSM 16219</strain>
    </source>
</reference>
<evidence type="ECO:0000259" key="1">
    <source>
        <dbReference type="Pfam" id="PF13304"/>
    </source>
</evidence>
<feature type="domain" description="ATPase AAA-type core" evidence="1">
    <location>
        <begin position="26"/>
        <end position="321"/>
    </location>
</feature>
<dbReference type="STRING" id="1121393.SAMN02745216_02524"/>
<accession>A0A1M6N5X6</accession>
<proteinExistence type="predicted"/>
<dbReference type="InterPro" id="IPR014555">
    <property type="entry name" value="RecF-like"/>
</dbReference>
<evidence type="ECO:0000313" key="2">
    <source>
        <dbReference type="EMBL" id="SHJ91070.1"/>
    </source>
</evidence>
<dbReference type="GO" id="GO:0006302">
    <property type="term" value="P:double-strand break repair"/>
    <property type="evidence" value="ECO:0007669"/>
    <property type="project" value="TreeGrafter"/>
</dbReference>
<evidence type="ECO:0000313" key="3">
    <source>
        <dbReference type="Proteomes" id="UP000183994"/>
    </source>
</evidence>
<dbReference type="PANTHER" id="PTHR32182:SF22">
    <property type="entry name" value="ATP-DEPENDENT ENDONUCLEASE, OLD FAMILY-RELATED"/>
    <property type="match status" value="1"/>
</dbReference>
<dbReference type="RefSeq" id="WP_083610987.1">
    <property type="nucleotide sequence ID" value="NZ_FQZU01000014.1"/>
</dbReference>
<dbReference type="GO" id="GO:0016887">
    <property type="term" value="F:ATP hydrolysis activity"/>
    <property type="evidence" value="ECO:0007669"/>
    <property type="project" value="InterPro"/>
</dbReference>
<dbReference type="PANTHER" id="PTHR32182">
    <property type="entry name" value="DNA REPLICATION AND REPAIR PROTEIN RECF"/>
    <property type="match status" value="1"/>
</dbReference>
<organism evidence="2 3">
    <name type="scientific">Desulfatibacillum alkenivorans DSM 16219</name>
    <dbReference type="NCBI Taxonomy" id="1121393"/>
    <lineage>
        <taxon>Bacteria</taxon>
        <taxon>Pseudomonadati</taxon>
        <taxon>Thermodesulfobacteriota</taxon>
        <taxon>Desulfobacteria</taxon>
        <taxon>Desulfobacterales</taxon>
        <taxon>Desulfatibacillaceae</taxon>
        <taxon>Desulfatibacillum</taxon>
    </lineage>
</organism>
<dbReference type="InterPro" id="IPR027417">
    <property type="entry name" value="P-loop_NTPase"/>
</dbReference>
<dbReference type="GO" id="GO:0000731">
    <property type="term" value="P:DNA synthesis involved in DNA repair"/>
    <property type="evidence" value="ECO:0007669"/>
    <property type="project" value="TreeGrafter"/>
</dbReference>
<dbReference type="GO" id="GO:0005524">
    <property type="term" value="F:ATP binding"/>
    <property type="evidence" value="ECO:0007669"/>
    <property type="project" value="InterPro"/>
</dbReference>
<dbReference type="InterPro" id="IPR003959">
    <property type="entry name" value="ATPase_AAA_core"/>
</dbReference>
<dbReference type="EMBL" id="FQZU01000014">
    <property type="protein sequence ID" value="SHJ91070.1"/>
    <property type="molecule type" value="Genomic_DNA"/>
</dbReference>
<dbReference type="Proteomes" id="UP000183994">
    <property type="component" value="Unassembled WGS sequence"/>
</dbReference>
<dbReference type="Gene3D" id="3.40.50.300">
    <property type="entry name" value="P-loop containing nucleotide triphosphate hydrolases"/>
    <property type="match status" value="1"/>
</dbReference>
<name>A0A1M6N5X6_9BACT</name>
<keyword evidence="3" id="KW-1185">Reference proteome</keyword>
<protein>
    <submittedName>
        <fullName evidence="2">Predicted ATPase</fullName>
    </submittedName>
</protein>
<dbReference type="AlphaFoldDB" id="A0A1M6N5X6"/>
<dbReference type="SUPFAM" id="SSF52540">
    <property type="entry name" value="P-loop containing nucleoside triphosphate hydrolases"/>
    <property type="match status" value="1"/>
</dbReference>
<dbReference type="PIRSF" id="PIRSF029347">
    <property type="entry name" value="RecF"/>
    <property type="match status" value="1"/>
</dbReference>
<dbReference type="OrthoDB" id="9816506at2"/>